<proteinExistence type="predicted"/>
<dbReference type="EMBL" id="BARV01044799">
    <property type="protein sequence ID" value="GAI63373.1"/>
    <property type="molecule type" value="Genomic_DNA"/>
</dbReference>
<feature type="non-terminal residue" evidence="1">
    <location>
        <position position="74"/>
    </location>
</feature>
<evidence type="ECO:0000313" key="1">
    <source>
        <dbReference type="EMBL" id="GAI63373.1"/>
    </source>
</evidence>
<feature type="non-terminal residue" evidence="1">
    <location>
        <position position="1"/>
    </location>
</feature>
<gene>
    <name evidence="1" type="ORF">S06H3_66053</name>
</gene>
<organism evidence="1">
    <name type="scientific">marine sediment metagenome</name>
    <dbReference type="NCBI Taxonomy" id="412755"/>
    <lineage>
        <taxon>unclassified sequences</taxon>
        <taxon>metagenomes</taxon>
        <taxon>ecological metagenomes</taxon>
    </lineage>
</organism>
<name>X1Q566_9ZZZZ</name>
<dbReference type="AlphaFoldDB" id="X1Q566"/>
<reference evidence="1" key="1">
    <citation type="journal article" date="2014" name="Front. Microbiol.">
        <title>High frequency of phylogenetically diverse reductive dehalogenase-homologous genes in deep subseafloor sedimentary metagenomes.</title>
        <authorList>
            <person name="Kawai M."/>
            <person name="Futagami T."/>
            <person name="Toyoda A."/>
            <person name="Takaki Y."/>
            <person name="Nishi S."/>
            <person name="Hori S."/>
            <person name="Arai W."/>
            <person name="Tsubouchi T."/>
            <person name="Morono Y."/>
            <person name="Uchiyama I."/>
            <person name="Ito T."/>
            <person name="Fujiyama A."/>
            <person name="Inagaki F."/>
            <person name="Takami H."/>
        </authorList>
    </citation>
    <scope>NUCLEOTIDE SEQUENCE</scope>
    <source>
        <strain evidence="1">Expedition CK06-06</strain>
    </source>
</reference>
<protein>
    <submittedName>
        <fullName evidence="1">Uncharacterized protein</fullName>
    </submittedName>
</protein>
<comment type="caution">
    <text evidence="1">The sequence shown here is derived from an EMBL/GenBank/DDBJ whole genome shotgun (WGS) entry which is preliminary data.</text>
</comment>
<sequence length="74" mass="7979">ALRAINANIGNITAGTIRGVRFRIGGGTNEDIYFEDSGIRMYDAGGRTINIYKAGYKYLQLALGSTAGKYKFPG</sequence>
<accession>X1Q566</accession>